<dbReference type="GeneID" id="64695780"/>
<comment type="caution">
    <text evidence="1">The sequence shown here is derived from an EMBL/GenBank/DDBJ whole genome shotgun (WGS) entry which is preliminary data.</text>
</comment>
<keyword evidence="2" id="KW-1185">Reference proteome</keyword>
<organism evidence="1 2">
    <name type="scientific">Suillus discolor</name>
    <dbReference type="NCBI Taxonomy" id="1912936"/>
    <lineage>
        <taxon>Eukaryota</taxon>
        <taxon>Fungi</taxon>
        <taxon>Dikarya</taxon>
        <taxon>Basidiomycota</taxon>
        <taxon>Agaricomycotina</taxon>
        <taxon>Agaricomycetes</taxon>
        <taxon>Agaricomycetidae</taxon>
        <taxon>Boletales</taxon>
        <taxon>Suillineae</taxon>
        <taxon>Suillaceae</taxon>
        <taxon>Suillus</taxon>
    </lineage>
</organism>
<proteinExistence type="predicted"/>
<evidence type="ECO:0000313" key="1">
    <source>
        <dbReference type="EMBL" id="KAG2112070.1"/>
    </source>
</evidence>
<protein>
    <submittedName>
        <fullName evidence="1">Uncharacterized protein</fullName>
    </submittedName>
</protein>
<evidence type="ECO:0000313" key="2">
    <source>
        <dbReference type="Proteomes" id="UP000823399"/>
    </source>
</evidence>
<name>A0A9P7FB69_9AGAM</name>
<sequence>MFFGCSVEENEKMPAILLNQESQLLSTGKNVNAKIIMQWTILLMREDITRKSSTYSHLEEVEAIGCIFDMTQDEAARQASNFVMDSNLIVKLGHDHNEFIEGVGAYEILLSKLNEAPVTITGGCGQLWYWRKLQSLGIDPKKSSGRSFLTMLSSISL</sequence>
<gene>
    <name evidence="1" type="ORF">F5147DRAFT_651168</name>
</gene>
<accession>A0A9P7FB69</accession>
<dbReference type="EMBL" id="JABBWM010000016">
    <property type="protein sequence ID" value="KAG2112070.1"/>
    <property type="molecule type" value="Genomic_DNA"/>
</dbReference>
<dbReference type="Proteomes" id="UP000823399">
    <property type="component" value="Unassembled WGS sequence"/>
</dbReference>
<dbReference type="AlphaFoldDB" id="A0A9P7FB69"/>
<dbReference type="RefSeq" id="XP_041295127.1">
    <property type="nucleotide sequence ID" value="XM_041433521.1"/>
</dbReference>
<reference evidence="1" key="1">
    <citation type="journal article" date="2020" name="New Phytol.">
        <title>Comparative genomics reveals dynamic genome evolution in host specialist ectomycorrhizal fungi.</title>
        <authorList>
            <person name="Lofgren L.A."/>
            <person name="Nguyen N.H."/>
            <person name="Vilgalys R."/>
            <person name="Ruytinx J."/>
            <person name="Liao H.L."/>
            <person name="Branco S."/>
            <person name="Kuo A."/>
            <person name="LaButti K."/>
            <person name="Lipzen A."/>
            <person name="Andreopoulos W."/>
            <person name="Pangilinan J."/>
            <person name="Riley R."/>
            <person name="Hundley H."/>
            <person name="Na H."/>
            <person name="Barry K."/>
            <person name="Grigoriev I.V."/>
            <person name="Stajich J.E."/>
            <person name="Kennedy P.G."/>
        </authorList>
    </citation>
    <scope>NUCLEOTIDE SEQUENCE</scope>
    <source>
        <strain evidence="1">FC423</strain>
    </source>
</reference>